<dbReference type="EMBL" id="OMOD01000068">
    <property type="protein sequence ID" value="SPF36640.1"/>
    <property type="molecule type" value="Genomic_DNA"/>
</dbReference>
<evidence type="ECO:0000313" key="3">
    <source>
        <dbReference type="EMBL" id="SPF36640.1"/>
    </source>
</evidence>
<name>A0A2U3KAR9_9BACT</name>
<dbReference type="Proteomes" id="UP000238701">
    <property type="component" value="Unassembled WGS sequence"/>
</dbReference>
<protein>
    <recommendedName>
        <fullName evidence="2">HTH cro/C1-type domain-containing protein</fullName>
    </recommendedName>
</protein>
<evidence type="ECO:0000259" key="2">
    <source>
        <dbReference type="PROSITE" id="PS50943"/>
    </source>
</evidence>
<feature type="domain" description="HTH cro/C1-type" evidence="2">
    <location>
        <begin position="11"/>
        <end position="66"/>
    </location>
</feature>
<dbReference type="SMART" id="SM00530">
    <property type="entry name" value="HTH_XRE"/>
    <property type="match status" value="1"/>
</dbReference>
<dbReference type="InterPro" id="IPR010982">
    <property type="entry name" value="Lambda_DNA-bd_dom_sf"/>
</dbReference>
<dbReference type="Gene3D" id="1.10.260.40">
    <property type="entry name" value="lambda repressor-like DNA-binding domains"/>
    <property type="match status" value="1"/>
</dbReference>
<dbReference type="InterPro" id="IPR001387">
    <property type="entry name" value="Cro/C1-type_HTH"/>
</dbReference>
<accession>A0A2U3KAR9</accession>
<reference evidence="4" key="1">
    <citation type="submission" date="2018-02" db="EMBL/GenBank/DDBJ databases">
        <authorList>
            <person name="Hausmann B."/>
        </authorList>
    </citation>
    <scope>NUCLEOTIDE SEQUENCE [LARGE SCALE GENOMIC DNA]</scope>
    <source>
        <strain evidence="4">Peat soil MAG SbA1</strain>
    </source>
</reference>
<evidence type="ECO:0000313" key="4">
    <source>
        <dbReference type="Proteomes" id="UP000238701"/>
    </source>
</evidence>
<dbReference type="OrthoDB" id="121124at2"/>
<feature type="compositionally biased region" description="Basic and acidic residues" evidence="1">
    <location>
        <begin position="81"/>
        <end position="92"/>
    </location>
</feature>
<organism evidence="3 4">
    <name type="scientific">Candidatus Sulfotelmatobacter kueseliae</name>
    <dbReference type="NCBI Taxonomy" id="2042962"/>
    <lineage>
        <taxon>Bacteria</taxon>
        <taxon>Pseudomonadati</taxon>
        <taxon>Acidobacteriota</taxon>
        <taxon>Terriglobia</taxon>
        <taxon>Terriglobales</taxon>
        <taxon>Candidatus Korobacteraceae</taxon>
        <taxon>Candidatus Sulfotelmatobacter</taxon>
    </lineage>
</organism>
<dbReference type="CDD" id="cd00093">
    <property type="entry name" value="HTH_XRE"/>
    <property type="match status" value="1"/>
</dbReference>
<gene>
    <name evidence="3" type="ORF">SBA1_160010</name>
</gene>
<dbReference type="SUPFAM" id="SSF47413">
    <property type="entry name" value="lambda repressor-like DNA-binding domains"/>
    <property type="match status" value="1"/>
</dbReference>
<dbReference type="Pfam" id="PF01381">
    <property type="entry name" value="HTH_3"/>
    <property type="match status" value="1"/>
</dbReference>
<dbReference type="GO" id="GO:0003677">
    <property type="term" value="F:DNA binding"/>
    <property type="evidence" value="ECO:0007669"/>
    <property type="project" value="InterPro"/>
</dbReference>
<evidence type="ECO:0000256" key="1">
    <source>
        <dbReference type="SAM" id="MobiDB-lite"/>
    </source>
</evidence>
<feature type="region of interest" description="Disordered" evidence="1">
    <location>
        <begin position="68"/>
        <end position="92"/>
    </location>
</feature>
<proteinExistence type="predicted"/>
<dbReference type="AlphaFoldDB" id="A0A2U3KAR9"/>
<dbReference type="PROSITE" id="PS50943">
    <property type="entry name" value="HTH_CROC1"/>
    <property type="match status" value="1"/>
</dbReference>
<sequence>MLTLSSIGDRIAAKRKELALSQAELAQKASLSRATLDALENGRTGEMGFSKITKILSALGMELKLQETGSGRPTLDELIEEDRNAKGLDRRG</sequence>